<accession>A0ABV8D258</accession>
<protein>
    <recommendedName>
        <fullName evidence="1">UPF0246 protein ACFOSE_07555</fullName>
    </recommendedName>
</protein>
<name>A0ABV8D258_9STRE</name>
<proteinExistence type="inferred from homology"/>
<gene>
    <name evidence="2" type="primary">yaaA</name>
    <name evidence="2" type="ORF">ACFOSE_07555</name>
</gene>
<reference evidence="3" key="1">
    <citation type="journal article" date="2019" name="Int. J. Syst. Evol. Microbiol.">
        <title>The Global Catalogue of Microorganisms (GCM) 10K type strain sequencing project: providing services to taxonomists for standard genome sequencing and annotation.</title>
        <authorList>
            <consortium name="The Broad Institute Genomics Platform"/>
            <consortium name="The Broad Institute Genome Sequencing Center for Infectious Disease"/>
            <person name="Wu L."/>
            <person name="Ma J."/>
        </authorList>
    </citation>
    <scope>NUCLEOTIDE SEQUENCE [LARGE SCALE GENOMIC DNA]</scope>
    <source>
        <strain evidence="3">CCUG 58728</strain>
    </source>
</reference>
<organism evidence="2 3">
    <name type="scientific">Streptococcus dentapri</name>
    <dbReference type="NCBI Taxonomy" id="573564"/>
    <lineage>
        <taxon>Bacteria</taxon>
        <taxon>Bacillati</taxon>
        <taxon>Bacillota</taxon>
        <taxon>Bacilli</taxon>
        <taxon>Lactobacillales</taxon>
        <taxon>Streptococcaceae</taxon>
        <taxon>Streptococcus</taxon>
    </lineage>
</organism>
<dbReference type="RefSeq" id="WP_380432149.1">
    <property type="nucleotide sequence ID" value="NZ_JBHSAC010000061.1"/>
</dbReference>
<dbReference type="Proteomes" id="UP001595901">
    <property type="component" value="Unassembled WGS sequence"/>
</dbReference>
<evidence type="ECO:0000313" key="2">
    <source>
        <dbReference type="EMBL" id="MFC3932613.1"/>
    </source>
</evidence>
<dbReference type="EMBL" id="JBHSAC010000061">
    <property type="protein sequence ID" value="MFC3932613.1"/>
    <property type="molecule type" value="Genomic_DNA"/>
</dbReference>
<comment type="similarity">
    <text evidence="1">Belongs to the UPF0246 family.</text>
</comment>
<dbReference type="NCBIfam" id="NF002543">
    <property type="entry name" value="PRK02101.1-4"/>
    <property type="match status" value="1"/>
</dbReference>
<dbReference type="Pfam" id="PF03883">
    <property type="entry name" value="H2O2_YaaD"/>
    <property type="match status" value="1"/>
</dbReference>
<dbReference type="PANTHER" id="PTHR30283:SF4">
    <property type="entry name" value="PEROXIDE STRESS RESISTANCE PROTEIN YAAA"/>
    <property type="match status" value="1"/>
</dbReference>
<sequence length="242" mass="28344">MKFLIPTAKEMKAAEQTYPHQLPSKSWPILKKLGEADSKDLEKIYHIKPETAEKERQHISNLLANQALGYHALELFNGLMYRQIDKNLTNEDLNFIRDHVFITSALYGVINALDSIAEHRLDFNCKLKVDNQSLKNYWRPYYDQFVKEDNQPIISMLSSEFESVFSKKYTDQFIKLIFHEEKDGKLKTHSTISKKARGKCLNQIIKHRINNIEGLRTLTFDNFDYREELSTEHSLVFVKATD</sequence>
<keyword evidence="3" id="KW-1185">Reference proteome</keyword>
<comment type="caution">
    <text evidence="2">The sequence shown here is derived from an EMBL/GenBank/DDBJ whole genome shotgun (WGS) entry which is preliminary data.</text>
</comment>
<dbReference type="PANTHER" id="PTHR30283">
    <property type="entry name" value="PEROXIDE STRESS RESPONSE PROTEIN YAAA"/>
    <property type="match status" value="1"/>
</dbReference>
<dbReference type="HAMAP" id="MF_00652">
    <property type="entry name" value="UPF0246"/>
    <property type="match status" value="1"/>
</dbReference>
<evidence type="ECO:0000313" key="3">
    <source>
        <dbReference type="Proteomes" id="UP001595901"/>
    </source>
</evidence>
<evidence type="ECO:0000256" key="1">
    <source>
        <dbReference type="HAMAP-Rule" id="MF_00652"/>
    </source>
</evidence>
<dbReference type="InterPro" id="IPR005583">
    <property type="entry name" value="YaaA"/>
</dbReference>